<evidence type="ECO:0000256" key="7">
    <source>
        <dbReference type="SAM" id="MobiDB-lite"/>
    </source>
</evidence>
<evidence type="ECO:0000256" key="5">
    <source>
        <dbReference type="ARBA" id="ARBA00023163"/>
    </source>
</evidence>
<dbReference type="CDD" id="cd00067">
    <property type="entry name" value="GAL4"/>
    <property type="match status" value="1"/>
</dbReference>
<keyword evidence="5" id="KW-0804">Transcription</keyword>
<dbReference type="PANTHER" id="PTHR36206:SF16">
    <property type="entry name" value="TRANSCRIPTION FACTOR DOMAIN-CONTAINING PROTEIN-RELATED"/>
    <property type="match status" value="1"/>
</dbReference>
<keyword evidence="6" id="KW-0539">Nucleus</keyword>
<comment type="caution">
    <text evidence="9">The sequence shown here is derived from an EMBL/GenBank/DDBJ whole genome shotgun (WGS) entry which is preliminary data.</text>
</comment>
<dbReference type="SUPFAM" id="SSF57701">
    <property type="entry name" value="Zn2/Cys6 DNA-binding domain"/>
    <property type="match status" value="1"/>
</dbReference>
<feature type="compositionally biased region" description="Basic and acidic residues" evidence="7">
    <location>
        <begin position="88"/>
        <end position="101"/>
    </location>
</feature>
<dbReference type="PROSITE" id="PS50048">
    <property type="entry name" value="ZN2_CY6_FUNGAL_2"/>
    <property type="match status" value="1"/>
</dbReference>
<dbReference type="SMART" id="SM00066">
    <property type="entry name" value="GAL4"/>
    <property type="match status" value="1"/>
</dbReference>
<evidence type="ECO:0000256" key="3">
    <source>
        <dbReference type="ARBA" id="ARBA00023015"/>
    </source>
</evidence>
<sequence length="632" mass="70843">MRRHRTASSNTATGRRGPKVKSGCRTCKIRKLKCDESRPACHRCISSGHTCDGYGIWGGGGSSYQSSLNSSMPNCSAGSRNRVPIPRNEARFPNHRKDGRATPKSTNLLTTKSPAYDRAIGNSYVQVIVTAPSLESSELSSPDKRQCMFPSVQTPLIGIPGTLKERGLLHLFQGFTVNKLPGLFPSEFWSFLLPQASYSEPAVLNAVLALTSAHNYEESGIILNQPSAEEQFTLQAYSRAIRYLKPHFNLESNASLRITLITCILFVCLEIVQRHYGTALSHLSNGLKLIKQVKPPRIAIGTDAILSPNDLIIQMFLKLSLQIKMLGNSHFQPVLIRNVVFMDKPPDVFLSTAEARKYLDFLIARIFELNDLRHKENSLQQALSTLSDQQSTLQVDLNLWLGAFAASGLESDPSVSTWRKAACIILRMYHTMAVIMASTCLFPNQESAFDHQWRYFESIIDYAIYTRNIIEATQATAQPANSAETHGAIIDIGWIPALYFTAIKCRVRGIRLKAIGLLESTSHREGFWDATMAARVAREVMRIEEGGEQGTRMYDSFTVDGMHMEDEILLSTALELRRVHDVEVVLPNKPLGRVRMMCCRNQADGNRETIWREYDWISGVWSDIDAQTQYDM</sequence>
<dbReference type="Proteomes" id="UP000800093">
    <property type="component" value="Unassembled WGS sequence"/>
</dbReference>
<keyword evidence="3" id="KW-0805">Transcription regulation</keyword>
<accession>A0A9P4KJ33</accession>
<dbReference type="EMBL" id="ML986589">
    <property type="protein sequence ID" value="KAF2267799.1"/>
    <property type="molecule type" value="Genomic_DNA"/>
</dbReference>
<keyword evidence="2" id="KW-0862">Zinc</keyword>
<evidence type="ECO:0000256" key="4">
    <source>
        <dbReference type="ARBA" id="ARBA00023125"/>
    </source>
</evidence>
<keyword evidence="1" id="KW-0479">Metal-binding</keyword>
<dbReference type="AlphaFoldDB" id="A0A9P4KJ33"/>
<evidence type="ECO:0000256" key="6">
    <source>
        <dbReference type="ARBA" id="ARBA00023242"/>
    </source>
</evidence>
<protein>
    <recommendedName>
        <fullName evidence="8">Zn(2)-C6 fungal-type domain-containing protein</fullName>
    </recommendedName>
</protein>
<gene>
    <name evidence="9" type="ORF">CC78DRAFT_530575</name>
</gene>
<dbReference type="InterPro" id="IPR001138">
    <property type="entry name" value="Zn2Cys6_DnaBD"/>
</dbReference>
<proteinExistence type="predicted"/>
<reference evidence="10" key="1">
    <citation type="journal article" date="2020" name="Stud. Mycol.">
        <title>101 Dothideomycetes genomes: A test case for predicting lifestyles and emergence of pathogens.</title>
        <authorList>
            <person name="Haridas S."/>
            <person name="Albert R."/>
            <person name="Binder M."/>
            <person name="Bloem J."/>
            <person name="LaButti K."/>
            <person name="Salamov A."/>
            <person name="Andreopoulos B."/>
            <person name="Baker S."/>
            <person name="Barry K."/>
            <person name="Bills G."/>
            <person name="Bluhm B."/>
            <person name="Cannon C."/>
            <person name="Castanera R."/>
            <person name="Culley D."/>
            <person name="Daum C."/>
            <person name="Ezra D."/>
            <person name="Gonzalez J."/>
            <person name="Henrissat B."/>
            <person name="Kuo A."/>
            <person name="Liang C."/>
            <person name="Lipzen A."/>
            <person name="Lutzoni F."/>
            <person name="Magnuson J."/>
            <person name="Mondo S."/>
            <person name="Nolan M."/>
            <person name="Ohm R."/>
            <person name="Pangilinan J."/>
            <person name="Park H.-J."/>
            <person name="Ramirez L."/>
            <person name="Alfaro M."/>
            <person name="Sun H."/>
            <person name="Tritt A."/>
            <person name="Yoshinaga Y."/>
            <person name="Zwiers L.-H."/>
            <person name="Turgeon B."/>
            <person name="Goodwin S."/>
            <person name="Spatafora J."/>
            <person name="Crous P."/>
            <person name="Grigoriev I."/>
        </authorList>
    </citation>
    <scope>NUCLEOTIDE SEQUENCE [LARGE SCALE GENOMIC DNA]</scope>
    <source>
        <strain evidence="10">CBS 304.66</strain>
    </source>
</reference>
<keyword evidence="10" id="KW-1185">Reference proteome</keyword>
<dbReference type="InterPro" id="IPR052360">
    <property type="entry name" value="Transcr_Regulatory_Proteins"/>
</dbReference>
<evidence type="ECO:0000256" key="2">
    <source>
        <dbReference type="ARBA" id="ARBA00022833"/>
    </source>
</evidence>
<organism evidence="9 10">
    <name type="scientific">Lojkania enalia</name>
    <dbReference type="NCBI Taxonomy" id="147567"/>
    <lineage>
        <taxon>Eukaryota</taxon>
        <taxon>Fungi</taxon>
        <taxon>Dikarya</taxon>
        <taxon>Ascomycota</taxon>
        <taxon>Pezizomycotina</taxon>
        <taxon>Dothideomycetes</taxon>
        <taxon>Pleosporomycetidae</taxon>
        <taxon>Pleosporales</taxon>
        <taxon>Pleosporales incertae sedis</taxon>
        <taxon>Lojkania</taxon>
    </lineage>
</organism>
<dbReference type="Pfam" id="PF00172">
    <property type="entry name" value="Zn_clus"/>
    <property type="match status" value="1"/>
</dbReference>
<dbReference type="GO" id="GO:0003677">
    <property type="term" value="F:DNA binding"/>
    <property type="evidence" value="ECO:0007669"/>
    <property type="project" value="UniProtKB-KW"/>
</dbReference>
<feature type="region of interest" description="Disordered" evidence="7">
    <location>
        <begin position="73"/>
        <end position="109"/>
    </location>
</feature>
<dbReference type="Pfam" id="PF11951">
    <property type="entry name" value="Fungal_trans_2"/>
    <property type="match status" value="1"/>
</dbReference>
<evidence type="ECO:0000259" key="8">
    <source>
        <dbReference type="PROSITE" id="PS50048"/>
    </source>
</evidence>
<dbReference type="InterPro" id="IPR036864">
    <property type="entry name" value="Zn2-C6_fun-type_DNA-bd_sf"/>
</dbReference>
<dbReference type="OrthoDB" id="3172332at2759"/>
<dbReference type="InterPro" id="IPR021858">
    <property type="entry name" value="Fun_TF"/>
</dbReference>
<dbReference type="GO" id="GO:0000981">
    <property type="term" value="F:DNA-binding transcription factor activity, RNA polymerase II-specific"/>
    <property type="evidence" value="ECO:0007669"/>
    <property type="project" value="InterPro"/>
</dbReference>
<feature type="domain" description="Zn(2)-C6 fungal-type" evidence="8">
    <location>
        <begin position="23"/>
        <end position="51"/>
    </location>
</feature>
<name>A0A9P4KJ33_9PLEO</name>
<evidence type="ECO:0000313" key="9">
    <source>
        <dbReference type="EMBL" id="KAF2267799.1"/>
    </source>
</evidence>
<dbReference type="GO" id="GO:0008270">
    <property type="term" value="F:zinc ion binding"/>
    <property type="evidence" value="ECO:0007669"/>
    <property type="project" value="InterPro"/>
</dbReference>
<dbReference type="Gene3D" id="4.10.240.10">
    <property type="entry name" value="Zn(2)-C6 fungal-type DNA-binding domain"/>
    <property type="match status" value="1"/>
</dbReference>
<dbReference type="PROSITE" id="PS00463">
    <property type="entry name" value="ZN2_CY6_FUNGAL_1"/>
    <property type="match status" value="1"/>
</dbReference>
<evidence type="ECO:0000313" key="10">
    <source>
        <dbReference type="Proteomes" id="UP000800093"/>
    </source>
</evidence>
<keyword evidence="4" id="KW-0238">DNA-binding</keyword>
<evidence type="ECO:0000256" key="1">
    <source>
        <dbReference type="ARBA" id="ARBA00022723"/>
    </source>
</evidence>
<dbReference type="PANTHER" id="PTHR36206">
    <property type="entry name" value="ASPERCRYPTIN BIOSYNTHESIS CLUSTER-SPECIFIC TRANSCRIPTION REGULATOR ATNN-RELATED"/>
    <property type="match status" value="1"/>
</dbReference>
<feature type="region of interest" description="Disordered" evidence="7">
    <location>
        <begin position="1"/>
        <end position="21"/>
    </location>
</feature>